<sequence length="513" mass="52841">MKVHDRADQGALSGNRSRSAPRWRRLLTLALTCIVMVPLAACLPPTPGEPGGPGGPAPGPAADLSQELTGGNGAFIGTAIPVDLAQAGYVQHEYAATGTATSYQAVGGLSTDGRWNFQPDTTAPYRTRVLVREPADAARLSGTVVVEWLNVSGGVDADAEWANVHEEIIRAGHIWVGVSAQRLGIEGGQVLVTLPAAGSELAGKGLKAIDPARYGSLNHPGDGFAYDIFTQVARGLRAGAAIGGTQPRKIIAAGQSQSAFAMVTYYNGVQPLTGAFDGFYVHSRGASSLPLVGAGQNAELTSALLAGSTATFRTDQAAPVMDVQAESDLTSILGSAKARQPDSDRFRLWEVAGTAHADAHLLGANAQNVDCGAPINDGPLHVVLKAALHALEGWLTTGQPPAAAPRITTDDGLFPSVRRDADGIALGGVRTPPVDVPAVVLSGDPGPKLSPICLLIGSTKPLDASRLAALYPSRADYEQRYAAGIEAAIGAGFVLTDDRSALAAYARPDLVAG</sequence>
<dbReference type="RefSeq" id="WP_397312948.1">
    <property type="nucleotide sequence ID" value="NZ_FAOZ01000033.1"/>
</dbReference>
<protein>
    <recommendedName>
        <fullName evidence="2">Alpha/beta hydrolase domain-containing protein</fullName>
    </recommendedName>
</protein>
<dbReference type="Pfam" id="PF20091">
    <property type="entry name" value="Abhydrolase_10"/>
    <property type="match status" value="1"/>
</dbReference>
<evidence type="ECO:0000313" key="3">
    <source>
        <dbReference type="EMBL" id="CUU59892.1"/>
    </source>
</evidence>
<feature type="compositionally biased region" description="Pro residues" evidence="1">
    <location>
        <begin position="46"/>
        <end position="59"/>
    </location>
</feature>
<evidence type="ECO:0000256" key="1">
    <source>
        <dbReference type="SAM" id="MobiDB-lite"/>
    </source>
</evidence>
<dbReference type="InterPro" id="IPR045394">
    <property type="entry name" value="Abhydrolase_dom"/>
</dbReference>
<accession>A0A0S4QX30</accession>
<evidence type="ECO:0000313" key="4">
    <source>
        <dbReference type="Proteomes" id="UP000198802"/>
    </source>
</evidence>
<gene>
    <name evidence="3" type="ORF">Ga0074812_13316</name>
</gene>
<keyword evidence="4" id="KW-1185">Reference proteome</keyword>
<feature type="domain" description="Alpha/beta hydrolase" evidence="2">
    <location>
        <begin position="67"/>
        <end position="503"/>
    </location>
</feature>
<name>A0A0S4QX30_9ACTN</name>
<evidence type="ECO:0000259" key="2">
    <source>
        <dbReference type="Pfam" id="PF20091"/>
    </source>
</evidence>
<dbReference type="Proteomes" id="UP000198802">
    <property type="component" value="Unassembled WGS sequence"/>
</dbReference>
<dbReference type="EMBL" id="FAOZ01000033">
    <property type="protein sequence ID" value="CUU59892.1"/>
    <property type="molecule type" value="Genomic_DNA"/>
</dbReference>
<reference evidence="4" key="1">
    <citation type="submission" date="2015-11" db="EMBL/GenBank/DDBJ databases">
        <authorList>
            <person name="Varghese N."/>
        </authorList>
    </citation>
    <scope>NUCLEOTIDE SEQUENCE [LARGE SCALE GENOMIC DNA]</scope>
    <source>
        <strain evidence="4">DSM 45899</strain>
    </source>
</reference>
<organism evidence="3 4">
    <name type="scientific">Parafrankia irregularis</name>
    <dbReference type="NCBI Taxonomy" id="795642"/>
    <lineage>
        <taxon>Bacteria</taxon>
        <taxon>Bacillati</taxon>
        <taxon>Actinomycetota</taxon>
        <taxon>Actinomycetes</taxon>
        <taxon>Frankiales</taxon>
        <taxon>Frankiaceae</taxon>
        <taxon>Parafrankia</taxon>
    </lineage>
</organism>
<dbReference type="AlphaFoldDB" id="A0A0S4QX30"/>
<proteinExistence type="predicted"/>
<feature type="region of interest" description="Disordered" evidence="1">
    <location>
        <begin position="46"/>
        <end position="65"/>
    </location>
</feature>